<sequence length="307" mass="33866">MDRLDCIETFISVLESGSFSAAAKRMGTTQSTVSKRIAMLEKTLGTSLFLRTTRRLTPTEDAHRVYEHARDIVDAYQLTRAAASNASPVPAGTLTISAPSSMGRHLLMPIVRDFQERYPAIILDIRLTERHVNLVEEGIEMALRIGELEDSSLRARSLGRIRRYAVASPDYLRFQPEITEPSDLSSHACLGYSRFGAPTTWIFEGESGRHVVNVECAMKLDDADTLQSAILLAMGVGVLPGWLVQQRVERGELEIVLPDYTVPSLPFNAIYPDPGRLSLRARTFLDFVAAHRSLLTSADGGYGSGEP</sequence>
<dbReference type="AlphaFoldDB" id="A0AAE2ZNP1"/>
<dbReference type="FunFam" id="1.10.10.10:FF:000001">
    <property type="entry name" value="LysR family transcriptional regulator"/>
    <property type="match status" value="1"/>
</dbReference>
<dbReference type="InterPro" id="IPR036388">
    <property type="entry name" value="WH-like_DNA-bd_sf"/>
</dbReference>
<protein>
    <submittedName>
        <fullName evidence="6">LysR family transcriptional regulator</fullName>
    </submittedName>
</protein>
<evidence type="ECO:0000313" key="6">
    <source>
        <dbReference type="EMBL" id="MBW8638056.1"/>
    </source>
</evidence>
<evidence type="ECO:0000256" key="4">
    <source>
        <dbReference type="ARBA" id="ARBA00023163"/>
    </source>
</evidence>
<name>A0AAE2ZNP1_9HYPH</name>
<dbReference type="PANTHER" id="PTHR30537">
    <property type="entry name" value="HTH-TYPE TRANSCRIPTIONAL REGULATOR"/>
    <property type="match status" value="1"/>
</dbReference>
<dbReference type="Gene3D" id="1.10.10.10">
    <property type="entry name" value="Winged helix-like DNA-binding domain superfamily/Winged helix DNA-binding domain"/>
    <property type="match status" value="1"/>
</dbReference>
<gene>
    <name evidence="6" type="ORF">K1W69_12740</name>
</gene>
<comment type="similarity">
    <text evidence="1">Belongs to the LysR transcriptional regulatory family.</text>
</comment>
<reference evidence="6" key="1">
    <citation type="submission" date="2021-08" db="EMBL/GenBank/DDBJ databases">
        <title>Hoeflea bacterium WL0058 sp. nov., isolated from the sediment.</title>
        <authorList>
            <person name="Wang L."/>
            <person name="Zhang D."/>
        </authorList>
    </citation>
    <scope>NUCLEOTIDE SEQUENCE</scope>
    <source>
        <strain evidence="6">WL0058</strain>
    </source>
</reference>
<accession>A0AAE2ZNP1</accession>
<dbReference type="SUPFAM" id="SSF46785">
    <property type="entry name" value="Winged helix' DNA-binding domain"/>
    <property type="match status" value="1"/>
</dbReference>
<dbReference type="SUPFAM" id="SSF53850">
    <property type="entry name" value="Periplasmic binding protein-like II"/>
    <property type="match status" value="1"/>
</dbReference>
<keyword evidence="4" id="KW-0804">Transcription</keyword>
<dbReference type="InterPro" id="IPR000847">
    <property type="entry name" value="LysR_HTH_N"/>
</dbReference>
<keyword evidence="3" id="KW-0238">DNA-binding</keyword>
<dbReference type="InterPro" id="IPR058163">
    <property type="entry name" value="LysR-type_TF_proteobact-type"/>
</dbReference>
<dbReference type="PANTHER" id="PTHR30537:SF5">
    <property type="entry name" value="HTH-TYPE TRANSCRIPTIONAL ACTIVATOR TTDR-RELATED"/>
    <property type="match status" value="1"/>
</dbReference>
<dbReference type="Pfam" id="PF00126">
    <property type="entry name" value="HTH_1"/>
    <property type="match status" value="1"/>
</dbReference>
<dbReference type="GO" id="GO:0003677">
    <property type="term" value="F:DNA binding"/>
    <property type="evidence" value="ECO:0007669"/>
    <property type="project" value="UniProtKB-KW"/>
</dbReference>
<dbReference type="InterPro" id="IPR005119">
    <property type="entry name" value="LysR_subst-bd"/>
</dbReference>
<evidence type="ECO:0000259" key="5">
    <source>
        <dbReference type="PROSITE" id="PS50931"/>
    </source>
</evidence>
<dbReference type="EMBL" id="JAICBX010000002">
    <property type="protein sequence ID" value="MBW8638056.1"/>
    <property type="molecule type" value="Genomic_DNA"/>
</dbReference>
<dbReference type="Proteomes" id="UP001196509">
    <property type="component" value="Unassembled WGS sequence"/>
</dbReference>
<proteinExistence type="inferred from homology"/>
<evidence type="ECO:0000256" key="3">
    <source>
        <dbReference type="ARBA" id="ARBA00023125"/>
    </source>
</evidence>
<dbReference type="Pfam" id="PF03466">
    <property type="entry name" value="LysR_substrate"/>
    <property type="match status" value="1"/>
</dbReference>
<organism evidence="6 7">
    <name type="scientific">Flavimaribacter sediminis</name>
    <dbReference type="NCBI Taxonomy" id="2865987"/>
    <lineage>
        <taxon>Bacteria</taxon>
        <taxon>Pseudomonadati</taxon>
        <taxon>Pseudomonadota</taxon>
        <taxon>Alphaproteobacteria</taxon>
        <taxon>Hyphomicrobiales</taxon>
        <taxon>Rhizobiaceae</taxon>
        <taxon>Flavimaribacter</taxon>
    </lineage>
</organism>
<feature type="domain" description="HTH lysR-type" evidence="5">
    <location>
        <begin position="1"/>
        <end position="59"/>
    </location>
</feature>
<evidence type="ECO:0000313" key="7">
    <source>
        <dbReference type="Proteomes" id="UP001196509"/>
    </source>
</evidence>
<dbReference type="PROSITE" id="PS50931">
    <property type="entry name" value="HTH_LYSR"/>
    <property type="match status" value="1"/>
</dbReference>
<comment type="caution">
    <text evidence="6">The sequence shown here is derived from an EMBL/GenBank/DDBJ whole genome shotgun (WGS) entry which is preliminary data.</text>
</comment>
<dbReference type="CDD" id="cd08422">
    <property type="entry name" value="PBP2_CrgA_like"/>
    <property type="match status" value="1"/>
</dbReference>
<dbReference type="PRINTS" id="PR00039">
    <property type="entry name" value="HTHLYSR"/>
</dbReference>
<evidence type="ECO:0000256" key="1">
    <source>
        <dbReference type="ARBA" id="ARBA00009437"/>
    </source>
</evidence>
<dbReference type="RefSeq" id="WP_220228717.1">
    <property type="nucleotide sequence ID" value="NZ_JAICBX010000002.1"/>
</dbReference>
<dbReference type="InterPro" id="IPR036390">
    <property type="entry name" value="WH_DNA-bd_sf"/>
</dbReference>
<dbReference type="GO" id="GO:0003700">
    <property type="term" value="F:DNA-binding transcription factor activity"/>
    <property type="evidence" value="ECO:0007669"/>
    <property type="project" value="InterPro"/>
</dbReference>
<dbReference type="Gene3D" id="3.40.190.290">
    <property type="match status" value="1"/>
</dbReference>
<keyword evidence="2" id="KW-0805">Transcription regulation</keyword>
<keyword evidence="7" id="KW-1185">Reference proteome</keyword>
<evidence type="ECO:0000256" key="2">
    <source>
        <dbReference type="ARBA" id="ARBA00023015"/>
    </source>
</evidence>